<evidence type="ECO:0000313" key="10">
    <source>
        <dbReference type="EMBL" id="GAA1704250.1"/>
    </source>
</evidence>
<comment type="cofactor">
    <cofactor evidence="1">
        <name>Mn(2+)</name>
        <dbReference type="ChEBI" id="CHEBI:29035"/>
    </cofactor>
</comment>
<keyword evidence="4" id="KW-0479">Metal-binding</keyword>
<dbReference type="PROSITE" id="PS01293">
    <property type="entry name" value="NUDIX_COA"/>
    <property type="match status" value="1"/>
</dbReference>
<dbReference type="Proteomes" id="UP001500383">
    <property type="component" value="Unassembled WGS sequence"/>
</dbReference>
<name>A0ABN2IFY7_9ACTN</name>
<dbReference type="SUPFAM" id="SSF55811">
    <property type="entry name" value="Nudix"/>
    <property type="match status" value="1"/>
</dbReference>
<evidence type="ECO:0000256" key="1">
    <source>
        <dbReference type="ARBA" id="ARBA00001936"/>
    </source>
</evidence>
<evidence type="ECO:0000313" key="11">
    <source>
        <dbReference type="Proteomes" id="UP001500383"/>
    </source>
</evidence>
<dbReference type="Gene3D" id="3.90.79.10">
    <property type="entry name" value="Nucleoside Triphosphate Pyrophosphohydrolase"/>
    <property type="match status" value="1"/>
</dbReference>
<organism evidence="10 11">
    <name type="scientific">Dietzia cercidiphylli</name>
    <dbReference type="NCBI Taxonomy" id="498199"/>
    <lineage>
        <taxon>Bacteria</taxon>
        <taxon>Bacillati</taxon>
        <taxon>Actinomycetota</taxon>
        <taxon>Actinomycetes</taxon>
        <taxon>Mycobacteriales</taxon>
        <taxon>Dietziaceae</taxon>
        <taxon>Dietzia</taxon>
    </lineage>
</organism>
<keyword evidence="6" id="KW-0460">Magnesium</keyword>
<dbReference type="PANTHER" id="PTHR12992">
    <property type="entry name" value="NUDIX HYDROLASE"/>
    <property type="match status" value="1"/>
</dbReference>
<feature type="compositionally biased region" description="Basic and acidic residues" evidence="8">
    <location>
        <begin position="45"/>
        <end position="59"/>
    </location>
</feature>
<dbReference type="PANTHER" id="PTHR12992:SF11">
    <property type="entry name" value="MITOCHONDRIAL COENZYME A DIPHOSPHATASE NUDT8"/>
    <property type="match status" value="1"/>
</dbReference>
<dbReference type="Pfam" id="PF00293">
    <property type="entry name" value="NUDIX"/>
    <property type="match status" value="1"/>
</dbReference>
<keyword evidence="5" id="KW-0378">Hydrolase</keyword>
<evidence type="ECO:0000256" key="5">
    <source>
        <dbReference type="ARBA" id="ARBA00022801"/>
    </source>
</evidence>
<comment type="similarity">
    <text evidence="3">Belongs to the Nudix hydrolase family. PCD1 subfamily.</text>
</comment>
<feature type="compositionally biased region" description="Basic and acidic residues" evidence="8">
    <location>
        <begin position="256"/>
        <end position="269"/>
    </location>
</feature>
<feature type="domain" description="Nudix hydrolase" evidence="9">
    <location>
        <begin position="58"/>
        <end position="206"/>
    </location>
</feature>
<sequence>MTGSARDSPVPRPGDVTGVPHPGWMDPLMAACTDGSFDGLLPRRRPPEDRGPNEVGRPHRDAAVLVLFSGSADAPGPHPPEDARVLLTHRAPTLRSHSGQISFPGGGVDDTDSGPVEAALREAWEETGLESHGVDVLAVLPELYIPVSNYSVAPVLAYWREPMEVASVDPAETARVMTVPVGELLDPANRFLLRHSTGWTGPAFQHDDLVVWGFTAGILAAMFYSAGWDLDWDTEDVRDLEQTLAASANGEQYRMSAEEARRESTDPLADRTVAGVPGVRSGHDPDRAEEPLDLPADDPRRGYR</sequence>
<dbReference type="PROSITE" id="PS51462">
    <property type="entry name" value="NUDIX"/>
    <property type="match status" value="1"/>
</dbReference>
<dbReference type="CDD" id="cd03426">
    <property type="entry name" value="NUDIX_CoAse_Nudt7"/>
    <property type="match status" value="1"/>
</dbReference>
<feature type="region of interest" description="Disordered" evidence="8">
    <location>
        <begin position="249"/>
        <end position="304"/>
    </location>
</feature>
<keyword evidence="7" id="KW-0464">Manganese</keyword>
<evidence type="ECO:0000256" key="3">
    <source>
        <dbReference type="ARBA" id="ARBA00006506"/>
    </source>
</evidence>
<evidence type="ECO:0000256" key="2">
    <source>
        <dbReference type="ARBA" id="ARBA00001946"/>
    </source>
</evidence>
<dbReference type="InterPro" id="IPR000059">
    <property type="entry name" value="NUDIX_hydrolase_NudL_CS"/>
</dbReference>
<dbReference type="InterPro" id="IPR015797">
    <property type="entry name" value="NUDIX_hydrolase-like_dom_sf"/>
</dbReference>
<evidence type="ECO:0000256" key="4">
    <source>
        <dbReference type="ARBA" id="ARBA00022723"/>
    </source>
</evidence>
<comment type="caution">
    <text evidence="10">The sequence shown here is derived from an EMBL/GenBank/DDBJ whole genome shotgun (WGS) entry which is preliminary data.</text>
</comment>
<dbReference type="InterPro" id="IPR045121">
    <property type="entry name" value="CoAse"/>
</dbReference>
<evidence type="ECO:0000256" key="7">
    <source>
        <dbReference type="ARBA" id="ARBA00023211"/>
    </source>
</evidence>
<comment type="cofactor">
    <cofactor evidence="2">
        <name>Mg(2+)</name>
        <dbReference type="ChEBI" id="CHEBI:18420"/>
    </cofactor>
</comment>
<dbReference type="RefSeq" id="WP_344391304.1">
    <property type="nucleotide sequence ID" value="NZ_BAAAQG010000006.1"/>
</dbReference>
<dbReference type="InterPro" id="IPR000086">
    <property type="entry name" value="NUDIX_hydrolase_dom"/>
</dbReference>
<evidence type="ECO:0000259" key="9">
    <source>
        <dbReference type="PROSITE" id="PS51462"/>
    </source>
</evidence>
<evidence type="ECO:0000256" key="6">
    <source>
        <dbReference type="ARBA" id="ARBA00022842"/>
    </source>
</evidence>
<dbReference type="EMBL" id="BAAAQG010000006">
    <property type="protein sequence ID" value="GAA1704250.1"/>
    <property type="molecule type" value="Genomic_DNA"/>
</dbReference>
<evidence type="ECO:0000256" key="8">
    <source>
        <dbReference type="SAM" id="MobiDB-lite"/>
    </source>
</evidence>
<reference evidence="10 11" key="1">
    <citation type="journal article" date="2019" name="Int. J. Syst. Evol. Microbiol.">
        <title>The Global Catalogue of Microorganisms (GCM) 10K type strain sequencing project: providing services to taxonomists for standard genome sequencing and annotation.</title>
        <authorList>
            <consortium name="The Broad Institute Genomics Platform"/>
            <consortium name="The Broad Institute Genome Sequencing Center for Infectious Disease"/>
            <person name="Wu L."/>
            <person name="Ma J."/>
        </authorList>
    </citation>
    <scope>NUCLEOTIDE SEQUENCE [LARGE SCALE GENOMIC DNA]</scope>
    <source>
        <strain evidence="10 11">JCM 16002</strain>
    </source>
</reference>
<proteinExistence type="inferred from homology"/>
<accession>A0ABN2IFY7</accession>
<feature type="compositionally biased region" description="Basic and acidic residues" evidence="8">
    <location>
        <begin position="281"/>
        <end position="290"/>
    </location>
</feature>
<protein>
    <recommendedName>
        <fullName evidence="9">Nudix hydrolase domain-containing protein</fullName>
    </recommendedName>
</protein>
<keyword evidence="11" id="KW-1185">Reference proteome</keyword>
<feature type="region of interest" description="Disordered" evidence="8">
    <location>
        <begin position="1"/>
        <end position="59"/>
    </location>
</feature>
<gene>
    <name evidence="10" type="ORF">GCM10009831_12390</name>
</gene>